<evidence type="ECO:0000313" key="7">
    <source>
        <dbReference type="Proteomes" id="UP000244073"/>
    </source>
</evidence>
<dbReference type="OrthoDB" id="1844152at2759"/>
<dbReference type="EMBL" id="MSFN02000001">
    <property type="protein sequence ID" value="PTU25480.1"/>
    <property type="molecule type" value="Genomic_DNA"/>
</dbReference>
<evidence type="ECO:0000256" key="3">
    <source>
        <dbReference type="ARBA" id="ARBA00022989"/>
    </source>
</evidence>
<feature type="transmembrane region" description="Helical" evidence="5">
    <location>
        <begin position="206"/>
        <end position="224"/>
    </location>
</feature>
<protein>
    <recommendedName>
        <fullName evidence="8">RTA1 like protein</fullName>
    </recommendedName>
</protein>
<gene>
    <name evidence="6" type="ORF">P175DRAFT_0498586</name>
</gene>
<reference evidence="6 7" key="1">
    <citation type="journal article" date="2018" name="Proc. Natl. Acad. Sci. U.S.A.">
        <title>Linking secondary metabolites to gene clusters through genome sequencing of six diverse Aspergillus species.</title>
        <authorList>
            <person name="Kaerboelling I."/>
            <person name="Vesth T.C."/>
            <person name="Frisvad J.C."/>
            <person name="Nybo J.L."/>
            <person name="Theobald S."/>
            <person name="Kuo A."/>
            <person name="Bowyer P."/>
            <person name="Matsuda Y."/>
            <person name="Mondo S."/>
            <person name="Lyhne E.K."/>
            <person name="Kogle M.E."/>
            <person name="Clum A."/>
            <person name="Lipzen A."/>
            <person name="Salamov A."/>
            <person name="Ngan C.Y."/>
            <person name="Daum C."/>
            <person name="Chiniquy J."/>
            <person name="Barry K."/>
            <person name="LaButti K."/>
            <person name="Haridas S."/>
            <person name="Simmons B.A."/>
            <person name="Magnuson J.K."/>
            <person name="Mortensen U.H."/>
            <person name="Larsen T.O."/>
            <person name="Grigoriev I.V."/>
            <person name="Baker S.E."/>
            <person name="Andersen M.R."/>
        </authorList>
    </citation>
    <scope>NUCLEOTIDE SEQUENCE [LARGE SCALE GENOMIC DNA]</scope>
    <source>
        <strain evidence="6 7">IBT 24754</strain>
    </source>
</reference>
<dbReference type="RefSeq" id="XP_040756872.1">
    <property type="nucleotide sequence ID" value="XM_040896537.1"/>
</dbReference>
<feature type="transmembrane region" description="Helical" evidence="5">
    <location>
        <begin position="55"/>
        <end position="73"/>
    </location>
</feature>
<keyword evidence="3 5" id="KW-1133">Transmembrane helix</keyword>
<sequence>MSDSTPIPNCQAYDPSIANEYGYRPSLAAGIVFCALFGVSMILHTVQATFQRTWWCYVFSVGCLVEILGWAGRTWSAACPYDLNAFLMQIATLIIAPTFFTAGTYVILGQFIQFIGPESSFLTPNLYLWVFCTCDIISLVVQAIGGGMAATALSANSDTTPGTDIMVAGVVFQMAAITVFLACAVDFMHRVMRRRLAYLITREMRVLLAATAFSITCVYVRSIYRTIELVQGWTGYLITHERYFIALDGAMMAAAVGVFNLIHPGRLSSPAGGRRTYTVRWGQVLSSR</sequence>
<feature type="transmembrane region" description="Helical" evidence="5">
    <location>
        <begin position="165"/>
        <end position="185"/>
    </location>
</feature>
<evidence type="ECO:0000256" key="2">
    <source>
        <dbReference type="ARBA" id="ARBA00022692"/>
    </source>
</evidence>
<dbReference type="Proteomes" id="UP000244073">
    <property type="component" value="Unassembled WGS sequence"/>
</dbReference>
<evidence type="ECO:0000256" key="4">
    <source>
        <dbReference type="ARBA" id="ARBA00023136"/>
    </source>
</evidence>
<comment type="subcellular location">
    <subcellularLocation>
        <location evidence="1">Membrane</location>
        <topology evidence="1">Multi-pass membrane protein</topology>
    </subcellularLocation>
</comment>
<dbReference type="GO" id="GO:0000324">
    <property type="term" value="C:fungal-type vacuole"/>
    <property type="evidence" value="ECO:0007669"/>
    <property type="project" value="TreeGrafter"/>
</dbReference>
<evidence type="ECO:0000256" key="1">
    <source>
        <dbReference type="ARBA" id="ARBA00004141"/>
    </source>
</evidence>
<dbReference type="GeneID" id="63813419"/>
<feature type="transmembrane region" description="Helical" evidence="5">
    <location>
        <begin position="244"/>
        <end position="262"/>
    </location>
</feature>
<feature type="transmembrane region" description="Helical" evidence="5">
    <location>
        <begin position="128"/>
        <end position="153"/>
    </location>
</feature>
<dbReference type="AlphaFoldDB" id="A0A2T5MAD8"/>
<dbReference type="Pfam" id="PF04479">
    <property type="entry name" value="RTA1"/>
    <property type="match status" value="1"/>
</dbReference>
<dbReference type="GO" id="GO:0005886">
    <property type="term" value="C:plasma membrane"/>
    <property type="evidence" value="ECO:0007669"/>
    <property type="project" value="TreeGrafter"/>
</dbReference>
<accession>A0A2T5MAD8</accession>
<proteinExistence type="predicted"/>
<evidence type="ECO:0000256" key="5">
    <source>
        <dbReference type="SAM" id="Phobius"/>
    </source>
</evidence>
<dbReference type="PANTHER" id="PTHR31465">
    <property type="entry name" value="PROTEIN RTA1-RELATED"/>
    <property type="match status" value="1"/>
</dbReference>
<dbReference type="PANTHER" id="PTHR31465:SF11">
    <property type="entry name" value="DOMAIN PROTEIN, PUTATIVE (AFU_ORTHOLOGUE AFUA_3G10770)-RELATED"/>
    <property type="match status" value="1"/>
</dbReference>
<evidence type="ECO:0008006" key="8">
    <source>
        <dbReference type="Google" id="ProtNLM"/>
    </source>
</evidence>
<keyword evidence="2 5" id="KW-0812">Transmembrane</keyword>
<evidence type="ECO:0000313" key="6">
    <source>
        <dbReference type="EMBL" id="PTU25480.1"/>
    </source>
</evidence>
<name>A0A2T5MAD8_9EURO</name>
<comment type="caution">
    <text evidence="6">The sequence shown here is derived from an EMBL/GenBank/DDBJ whole genome shotgun (WGS) entry which is preliminary data.</text>
</comment>
<feature type="transmembrane region" description="Helical" evidence="5">
    <location>
        <begin position="85"/>
        <end position="108"/>
    </location>
</feature>
<dbReference type="VEuPathDB" id="FungiDB:P175DRAFT_0498586"/>
<organism evidence="6 7">
    <name type="scientific">Aspergillus ochraceoroseus IBT 24754</name>
    <dbReference type="NCBI Taxonomy" id="1392256"/>
    <lineage>
        <taxon>Eukaryota</taxon>
        <taxon>Fungi</taxon>
        <taxon>Dikarya</taxon>
        <taxon>Ascomycota</taxon>
        <taxon>Pezizomycotina</taxon>
        <taxon>Eurotiomycetes</taxon>
        <taxon>Eurotiomycetidae</taxon>
        <taxon>Eurotiales</taxon>
        <taxon>Aspergillaceae</taxon>
        <taxon>Aspergillus</taxon>
        <taxon>Aspergillus subgen. Nidulantes</taxon>
    </lineage>
</organism>
<keyword evidence="4 5" id="KW-0472">Membrane</keyword>
<dbReference type="InterPro" id="IPR007568">
    <property type="entry name" value="RTA1"/>
</dbReference>
<feature type="transmembrane region" description="Helical" evidence="5">
    <location>
        <begin position="23"/>
        <end position="43"/>
    </location>
</feature>